<gene>
    <name evidence="2" type="ORF">CEXT_533891</name>
</gene>
<organism evidence="2 3">
    <name type="scientific">Caerostris extrusa</name>
    <name type="common">Bark spider</name>
    <name type="synonym">Caerostris bankana</name>
    <dbReference type="NCBI Taxonomy" id="172846"/>
    <lineage>
        <taxon>Eukaryota</taxon>
        <taxon>Metazoa</taxon>
        <taxon>Ecdysozoa</taxon>
        <taxon>Arthropoda</taxon>
        <taxon>Chelicerata</taxon>
        <taxon>Arachnida</taxon>
        <taxon>Araneae</taxon>
        <taxon>Araneomorphae</taxon>
        <taxon>Entelegynae</taxon>
        <taxon>Araneoidea</taxon>
        <taxon>Araneidae</taxon>
        <taxon>Caerostris</taxon>
    </lineage>
</organism>
<reference evidence="2 3" key="1">
    <citation type="submission" date="2021-06" db="EMBL/GenBank/DDBJ databases">
        <title>Caerostris extrusa draft genome.</title>
        <authorList>
            <person name="Kono N."/>
            <person name="Arakawa K."/>
        </authorList>
    </citation>
    <scope>NUCLEOTIDE SEQUENCE [LARGE SCALE GENOMIC DNA]</scope>
</reference>
<comment type="caution">
    <text evidence="2">The sequence shown here is derived from an EMBL/GenBank/DDBJ whole genome shotgun (WGS) entry which is preliminary data.</text>
</comment>
<feature type="region of interest" description="Disordered" evidence="1">
    <location>
        <begin position="1"/>
        <end position="28"/>
    </location>
</feature>
<dbReference type="EMBL" id="BPLR01020366">
    <property type="protein sequence ID" value="GIX77944.1"/>
    <property type="molecule type" value="Genomic_DNA"/>
</dbReference>
<evidence type="ECO:0000256" key="1">
    <source>
        <dbReference type="SAM" id="MobiDB-lite"/>
    </source>
</evidence>
<keyword evidence="3" id="KW-1185">Reference proteome</keyword>
<accession>A0AAV4N163</accession>
<evidence type="ECO:0000313" key="2">
    <source>
        <dbReference type="EMBL" id="GIX77944.1"/>
    </source>
</evidence>
<sequence>MSLVHPTPSDRDRDTVRKTGPVPRVIGPTLDPFSVLEANQFRQEGGMKSLTVPRQGASGNPVVANWLKGIIHKESVLTAWMAKIRRTRPEYRDENS</sequence>
<evidence type="ECO:0000313" key="3">
    <source>
        <dbReference type="Proteomes" id="UP001054945"/>
    </source>
</evidence>
<protein>
    <submittedName>
        <fullName evidence="2">Uncharacterized protein</fullName>
    </submittedName>
</protein>
<dbReference type="AlphaFoldDB" id="A0AAV4N163"/>
<feature type="compositionally biased region" description="Basic and acidic residues" evidence="1">
    <location>
        <begin position="8"/>
        <end position="17"/>
    </location>
</feature>
<name>A0AAV4N163_CAEEX</name>
<dbReference type="Proteomes" id="UP001054945">
    <property type="component" value="Unassembled WGS sequence"/>
</dbReference>
<proteinExistence type="predicted"/>